<keyword evidence="7" id="KW-0808">Transferase</keyword>
<dbReference type="GO" id="GO:0061630">
    <property type="term" value="F:ubiquitin protein ligase activity"/>
    <property type="evidence" value="ECO:0007669"/>
    <property type="project" value="UniProtKB-EC"/>
</dbReference>
<evidence type="ECO:0000259" key="14">
    <source>
        <dbReference type="PROSITE" id="PS50089"/>
    </source>
</evidence>
<feature type="compositionally biased region" description="Basic and acidic residues" evidence="13">
    <location>
        <begin position="53"/>
        <end position="62"/>
    </location>
</feature>
<evidence type="ECO:0000256" key="6">
    <source>
        <dbReference type="ARBA" id="ARBA00022553"/>
    </source>
</evidence>
<dbReference type="SUPFAM" id="SSF57850">
    <property type="entry name" value="RING/U-box"/>
    <property type="match status" value="1"/>
</dbReference>
<feature type="compositionally biased region" description="Low complexity" evidence="13">
    <location>
        <begin position="1"/>
        <end position="16"/>
    </location>
</feature>
<dbReference type="PANTHER" id="PTHR22938">
    <property type="entry name" value="ZINC FINGER PROTEIN 598"/>
    <property type="match status" value="1"/>
</dbReference>
<proteinExistence type="inferred from homology"/>
<evidence type="ECO:0000256" key="11">
    <source>
        <dbReference type="ARBA" id="ARBA00035113"/>
    </source>
</evidence>
<dbReference type="PROSITE" id="PS00028">
    <property type="entry name" value="ZINC_FINGER_C2H2_1"/>
    <property type="match status" value="1"/>
</dbReference>
<feature type="compositionally biased region" description="Low complexity" evidence="13">
    <location>
        <begin position="620"/>
        <end position="641"/>
    </location>
</feature>
<keyword evidence="16" id="KW-1185">Reference proteome</keyword>
<comment type="subcellular location">
    <subcellularLocation>
        <location evidence="2">Cytoplasm</location>
    </subcellularLocation>
</comment>
<name>A0A8H7BJY8_9FUNG</name>
<dbReference type="GO" id="GO:0005737">
    <property type="term" value="C:cytoplasm"/>
    <property type="evidence" value="ECO:0007669"/>
    <property type="project" value="UniProtKB-SubCell"/>
</dbReference>
<feature type="region of interest" description="Disordered" evidence="13">
    <location>
        <begin position="1"/>
        <end position="83"/>
    </location>
</feature>
<evidence type="ECO:0000256" key="3">
    <source>
        <dbReference type="ARBA" id="ARBA00004906"/>
    </source>
</evidence>
<dbReference type="SMART" id="SM00355">
    <property type="entry name" value="ZnF_C2H2"/>
    <property type="match status" value="4"/>
</dbReference>
<comment type="similarity">
    <text evidence="11">Belongs to the ZNF598/HEL2 family.</text>
</comment>
<dbReference type="InterPro" id="IPR013083">
    <property type="entry name" value="Znf_RING/FYVE/PHD"/>
</dbReference>
<dbReference type="InterPro" id="IPR013087">
    <property type="entry name" value="Znf_C2H2_type"/>
</dbReference>
<dbReference type="PANTHER" id="PTHR22938:SF0">
    <property type="entry name" value="E3 UBIQUITIN-PROTEIN LIGASE ZNF598"/>
    <property type="match status" value="1"/>
</dbReference>
<feature type="region of interest" description="Disordered" evidence="13">
    <location>
        <begin position="613"/>
        <end position="743"/>
    </location>
</feature>
<evidence type="ECO:0000256" key="10">
    <source>
        <dbReference type="ARBA" id="ARBA00022833"/>
    </source>
</evidence>
<evidence type="ECO:0000256" key="4">
    <source>
        <dbReference type="ARBA" id="ARBA00012483"/>
    </source>
</evidence>
<evidence type="ECO:0000256" key="12">
    <source>
        <dbReference type="PROSITE-ProRule" id="PRU00175"/>
    </source>
</evidence>
<keyword evidence="5" id="KW-0963">Cytoplasm</keyword>
<dbReference type="Pfam" id="PF23230">
    <property type="entry name" value="zf-C2H2_13"/>
    <property type="match status" value="1"/>
</dbReference>
<gene>
    <name evidence="15" type="ORF">EC973_009244</name>
</gene>
<evidence type="ECO:0000256" key="9">
    <source>
        <dbReference type="ARBA" id="ARBA00022771"/>
    </source>
</evidence>
<keyword evidence="6" id="KW-0597">Phosphoprotein</keyword>
<dbReference type="CDD" id="cd16615">
    <property type="entry name" value="RING-HC_ZNF598"/>
    <property type="match status" value="1"/>
</dbReference>
<dbReference type="Proteomes" id="UP000605846">
    <property type="component" value="Unassembled WGS sequence"/>
</dbReference>
<feature type="domain" description="RING-type" evidence="14">
    <location>
        <begin position="92"/>
        <end position="132"/>
    </location>
</feature>
<feature type="compositionally biased region" description="Polar residues" evidence="13">
    <location>
        <begin position="654"/>
        <end position="685"/>
    </location>
</feature>
<organism evidence="15 16">
    <name type="scientific">Apophysomyces ossiformis</name>
    <dbReference type="NCBI Taxonomy" id="679940"/>
    <lineage>
        <taxon>Eukaryota</taxon>
        <taxon>Fungi</taxon>
        <taxon>Fungi incertae sedis</taxon>
        <taxon>Mucoromycota</taxon>
        <taxon>Mucoromycotina</taxon>
        <taxon>Mucoromycetes</taxon>
        <taxon>Mucorales</taxon>
        <taxon>Mucorineae</taxon>
        <taxon>Mucoraceae</taxon>
        <taxon>Apophysomyces</taxon>
    </lineage>
</organism>
<dbReference type="InterPro" id="IPR044288">
    <property type="entry name" value="ZNF598/HEL2"/>
</dbReference>
<feature type="compositionally biased region" description="Polar residues" evidence="13">
    <location>
        <begin position="392"/>
        <end position="401"/>
    </location>
</feature>
<dbReference type="GO" id="GO:0043022">
    <property type="term" value="F:ribosome binding"/>
    <property type="evidence" value="ECO:0007669"/>
    <property type="project" value="TreeGrafter"/>
</dbReference>
<dbReference type="EC" id="2.3.2.27" evidence="4"/>
<dbReference type="InterPro" id="IPR056437">
    <property type="entry name" value="Znf-C2H2_ZNF598/HEL2"/>
</dbReference>
<dbReference type="GO" id="GO:0008270">
    <property type="term" value="F:zinc ion binding"/>
    <property type="evidence" value="ECO:0007669"/>
    <property type="project" value="UniProtKB-KW"/>
</dbReference>
<dbReference type="Gene3D" id="3.30.40.10">
    <property type="entry name" value="Zinc/RING finger domain, C3HC4 (zinc finger)"/>
    <property type="match status" value="1"/>
</dbReference>
<dbReference type="AlphaFoldDB" id="A0A8H7BJY8"/>
<comment type="catalytic activity">
    <reaction evidence="1">
        <text>S-ubiquitinyl-[E2 ubiquitin-conjugating enzyme]-L-cysteine + [acceptor protein]-L-lysine = [E2 ubiquitin-conjugating enzyme]-L-cysteine + N(6)-ubiquitinyl-[acceptor protein]-L-lysine.</text>
        <dbReference type="EC" id="2.3.2.27"/>
    </reaction>
</comment>
<keyword evidence="10" id="KW-0862">Zinc</keyword>
<accession>A0A8H7BJY8</accession>
<feature type="region of interest" description="Disordered" evidence="13">
    <location>
        <begin position="359"/>
        <end position="401"/>
    </location>
</feature>
<dbReference type="Pfam" id="PF23202">
    <property type="entry name" value="PAH_ZNF598"/>
    <property type="match status" value="1"/>
</dbReference>
<evidence type="ECO:0000256" key="13">
    <source>
        <dbReference type="SAM" id="MobiDB-lite"/>
    </source>
</evidence>
<evidence type="ECO:0000313" key="15">
    <source>
        <dbReference type="EMBL" id="KAF7725821.1"/>
    </source>
</evidence>
<reference evidence="15" key="1">
    <citation type="submission" date="2020-01" db="EMBL/GenBank/DDBJ databases">
        <title>Genome Sequencing of Three Apophysomyces-Like Fungal Strains Confirms a Novel Fungal Genus in the Mucoromycota with divergent Burkholderia-like Endosymbiotic Bacteria.</title>
        <authorList>
            <person name="Stajich J.E."/>
            <person name="Macias A.M."/>
            <person name="Carter-House D."/>
            <person name="Lovett B."/>
            <person name="Kasson L.R."/>
            <person name="Berry K."/>
            <person name="Grigoriev I."/>
            <person name="Chang Y."/>
            <person name="Spatafora J."/>
            <person name="Kasson M.T."/>
        </authorList>
    </citation>
    <scope>NUCLEOTIDE SEQUENCE</scope>
    <source>
        <strain evidence="15">NRRL A-21654</strain>
    </source>
</reference>
<dbReference type="OrthoDB" id="3838338at2759"/>
<evidence type="ECO:0000256" key="8">
    <source>
        <dbReference type="ARBA" id="ARBA00022723"/>
    </source>
</evidence>
<comment type="caution">
    <text evidence="15">The sequence shown here is derived from an EMBL/GenBank/DDBJ whole genome shotgun (WGS) entry which is preliminary data.</text>
</comment>
<dbReference type="GO" id="GO:0016567">
    <property type="term" value="P:protein ubiquitination"/>
    <property type="evidence" value="ECO:0007669"/>
    <property type="project" value="TreeGrafter"/>
</dbReference>
<dbReference type="GO" id="GO:0072344">
    <property type="term" value="P:rescue of stalled ribosome"/>
    <property type="evidence" value="ECO:0007669"/>
    <property type="project" value="InterPro"/>
</dbReference>
<evidence type="ECO:0000313" key="16">
    <source>
        <dbReference type="Proteomes" id="UP000605846"/>
    </source>
</evidence>
<evidence type="ECO:0000256" key="5">
    <source>
        <dbReference type="ARBA" id="ARBA00022490"/>
    </source>
</evidence>
<feature type="compositionally biased region" description="Polar residues" evidence="13">
    <location>
        <begin position="694"/>
        <end position="703"/>
    </location>
</feature>
<dbReference type="EMBL" id="JABAYA010000089">
    <property type="protein sequence ID" value="KAF7725821.1"/>
    <property type="molecule type" value="Genomic_DNA"/>
</dbReference>
<keyword evidence="9 12" id="KW-0863">Zinc-finger</keyword>
<dbReference type="InterPro" id="IPR001841">
    <property type="entry name" value="Znf_RING"/>
</dbReference>
<dbReference type="PROSITE" id="PS50089">
    <property type="entry name" value="ZF_RING_2"/>
    <property type="match status" value="1"/>
</dbReference>
<evidence type="ECO:0000256" key="2">
    <source>
        <dbReference type="ARBA" id="ARBA00004496"/>
    </source>
</evidence>
<feature type="region of interest" description="Disordered" evidence="13">
    <location>
        <begin position="449"/>
        <end position="471"/>
    </location>
</feature>
<evidence type="ECO:0000256" key="7">
    <source>
        <dbReference type="ARBA" id="ARBA00022679"/>
    </source>
</evidence>
<evidence type="ECO:0000256" key="1">
    <source>
        <dbReference type="ARBA" id="ARBA00000900"/>
    </source>
</evidence>
<protein>
    <recommendedName>
        <fullName evidence="4">RING-type E3 ubiquitin transferase</fullName>
        <ecNumber evidence="4">2.3.2.27</ecNumber>
    </recommendedName>
</protein>
<comment type="pathway">
    <text evidence="3">Protein modification; protein ubiquitination.</text>
</comment>
<keyword evidence="8" id="KW-0479">Metal-binding</keyword>
<dbReference type="InterPro" id="IPR057634">
    <property type="entry name" value="PAH_ZNF598/HEL2"/>
</dbReference>
<feature type="compositionally biased region" description="Low complexity" evidence="13">
    <location>
        <begin position="459"/>
        <end position="471"/>
    </location>
</feature>
<dbReference type="InterPro" id="IPR041888">
    <property type="entry name" value="RING-HC_ZNF598/HEL2"/>
</dbReference>
<dbReference type="Pfam" id="PF25447">
    <property type="entry name" value="RING_ZNF598"/>
    <property type="match status" value="1"/>
</dbReference>
<sequence length="743" mass="83165">MEAIATSPTPAATPVASLESPTSQNTERRRGRGRGRGRAQGDLPPRQRHRPRPKSDKSKTESKSTNVNKEPKVTKQAATQNNEEEDEDAELCFICTEPIVTYAVSACDHRTCHLCALRLRSLYKTRNCAYCKAEQKTVVFTKDPEKPFEAYTKEDTPFYDRKLGGRFEDQQTYQDTMLLLQYNCPDPNCDVACDGGWSELKRHVRKVHDRFLCDLCISHKKIFAHEHTLYTYSQLQKHNRQGDKAVNKDDDTGFKGHPECQFCRTNFYGDDELFEHCRDKHEQCHLCVRHGIRHEYFENYDSLEAHFKKEHYLCFYRECLDKKFVVFDTDIDLKAHEVEEHGASVSRLQRAKQTEARRVDVNFEYTSQHQSRRERPRPSDRRKKDRQDESESQASDQCATENITLSEQDFPSMAGVANALPAASSSSSTAGTSKKALFKKPAGFGALSSNAEQWPTLGESSTKETASTSAAPAEVISSHAAFLDRIGDMFKNVDKVVRFRHLTTAYRNSNIDGETYVNDVFELCNGNVEHASKIFKGVEELMDHEEKKWEIVRLWRNKKTATEAFPTLESSPAGHGTSPRVLVIKSANTRVGGTRATGRSRAGVWDRVASAAVDASKTASPRSSPHSSRPNTPPLTTTHLPASKTAWAGGSGSGSHLTADTFPALSSSSSNAAQHFPSLPTTSRPSFRGRGRPLTNTQNNPWDRSQGLSGGEPPSPGEETELPTESKKKKGKKNKQVLFRVGL</sequence>